<evidence type="ECO:0000256" key="1">
    <source>
        <dbReference type="ARBA" id="ARBA00006141"/>
    </source>
</evidence>
<dbReference type="PANTHER" id="PTHR18860">
    <property type="entry name" value="14-3-3 PROTEIN"/>
    <property type="match status" value="1"/>
</dbReference>
<comment type="caution">
    <text evidence="4">The sequence shown here is derived from an EMBL/GenBank/DDBJ whole genome shotgun (WGS) entry which is preliminary data.</text>
</comment>
<protein>
    <recommendedName>
        <fullName evidence="3">14-3-3 domain-containing protein</fullName>
    </recommendedName>
</protein>
<dbReference type="SUPFAM" id="SSF48445">
    <property type="entry name" value="14-3-3 protein"/>
    <property type="match status" value="2"/>
</dbReference>
<dbReference type="PROSITE" id="PS00796">
    <property type="entry name" value="1433_1"/>
    <property type="match status" value="1"/>
</dbReference>
<dbReference type="InterPro" id="IPR023410">
    <property type="entry name" value="14-3-3_domain"/>
</dbReference>
<dbReference type="Pfam" id="PF00244">
    <property type="entry name" value="14-3-3"/>
    <property type="match status" value="2"/>
</dbReference>
<name>A0ABQ7KSZ5_BRACM</name>
<organism evidence="4 5">
    <name type="scientific">Brassica rapa subsp. trilocularis</name>
    <dbReference type="NCBI Taxonomy" id="1813537"/>
    <lineage>
        <taxon>Eukaryota</taxon>
        <taxon>Viridiplantae</taxon>
        <taxon>Streptophyta</taxon>
        <taxon>Embryophyta</taxon>
        <taxon>Tracheophyta</taxon>
        <taxon>Spermatophyta</taxon>
        <taxon>Magnoliopsida</taxon>
        <taxon>eudicotyledons</taxon>
        <taxon>Gunneridae</taxon>
        <taxon>Pentapetalae</taxon>
        <taxon>rosids</taxon>
        <taxon>malvids</taxon>
        <taxon>Brassicales</taxon>
        <taxon>Brassicaceae</taxon>
        <taxon>Brassiceae</taxon>
        <taxon>Brassica</taxon>
    </lineage>
</organism>
<dbReference type="Gene3D" id="1.20.190.20">
    <property type="entry name" value="14-3-3 domain"/>
    <property type="match status" value="2"/>
</dbReference>
<reference evidence="4 5" key="1">
    <citation type="submission" date="2021-03" db="EMBL/GenBank/DDBJ databases">
        <authorList>
            <person name="King G.J."/>
            <person name="Bancroft I."/>
            <person name="Baten A."/>
            <person name="Bloomfield J."/>
            <person name="Borpatragohain P."/>
            <person name="He Z."/>
            <person name="Irish N."/>
            <person name="Irwin J."/>
            <person name="Liu K."/>
            <person name="Mauleon R.P."/>
            <person name="Moore J."/>
            <person name="Morris R."/>
            <person name="Ostergaard L."/>
            <person name="Wang B."/>
            <person name="Wells R."/>
        </authorList>
    </citation>
    <scope>NUCLEOTIDE SEQUENCE [LARGE SCALE GENOMIC DNA]</scope>
    <source>
        <strain evidence="4">R-o-18</strain>
        <tissue evidence="4">Leaf</tissue>
    </source>
</reference>
<keyword evidence="5" id="KW-1185">Reference proteome</keyword>
<gene>
    <name evidence="4" type="primary">A10g506760.1_BraROA</name>
    <name evidence="4" type="ORF">IGI04_041663</name>
</gene>
<dbReference type="PROSITE" id="PS00797">
    <property type="entry name" value="1433_2"/>
    <property type="match status" value="2"/>
</dbReference>
<evidence type="ECO:0000313" key="4">
    <source>
        <dbReference type="EMBL" id="KAG5377067.1"/>
    </source>
</evidence>
<comment type="similarity">
    <text evidence="1 2">Belongs to the 14-3-3 family.</text>
</comment>
<evidence type="ECO:0000256" key="2">
    <source>
        <dbReference type="RuleBase" id="RU003466"/>
    </source>
</evidence>
<sequence>MAATLGRDQYVYMAKLAEQAERYEEMVQFMEQLVTSAAPSSSELTVEERNLLSVAYKNVIGSLRAAWRIVSSIEQKEESRKNEEHAALVKDYRSKVEAELSSVCSGILRLLDEHLIPSAAGSESKVFYMKMKGDYHRYMAEFKSGEERKGAAEDTMVAYKAAQDIAAADMAPTHPIRLGLALNFSVFYYEILNSSDKACNMAKQAFEEAIAELDTLGEESYKDSTLIMQLLRDNLTLWTSDMQAFEEAIAELDTLGEESYKDSTLIMQLLRDNLTLWTSDMQVTPPLHTPFSRTLVLYSTFKVITEEQMDEA</sequence>
<evidence type="ECO:0000259" key="3">
    <source>
        <dbReference type="SMART" id="SM00101"/>
    </source>
</evidence>
<dbReference type="EMBL" id="JADBGQ010000010">
    <property type="protein sequence ID" value="KAG5377067.1"/>
    <property type="molecule type" value="Genomic_DNA"/>
</dbReference>
<dbReference type="InterPro" id="IPR023409">
    <property type="entry name" value="14-3-3_CS"/>
</dbReference>
<dbReference type="Proteomes" id="UP000823674">
    <property type="component" value="Chromosome A10"/>
</dbReference>
<accession>A0ABQ7KSZ5</accession>
<dbReference type="InterPro" id="IPR000308">
    <property type="entry name" value="14-3-3"/>
</dbReference>
<dbReference type="SMART" id="SM00101">
    <property type="entry name" value="14_3_3"/>
    <property type="match status" value="1"/>
</dbReference>
<dbReference type="PRINTS" id="PR00305">
    <property type="entry name" value="1433ZETA"/>
</dbReference>
<evidence type="ECO:0000313" key="5">
    <source>
        <dbReference type="Proteomes" id="UP000823674"/>
    </source>
</evidence>
<feature type="domain" description="14-3-3" evidence="3">
    <location>
        <begin position="7"/>
        <end position="251"/>
    </location>
</feature>
<proteinExistence type="inferred from homology"/>
<dbReference type="InterPro" id="IPR036815">
    <property type="entry name" value="14-3-3_dom_sf"/>
</dbReference>